<gene>
    <name evidence="1" type="ORF">CFP56_001443</name>
</gene>
<dbReference type="AlphaFoldDB" id="A0AAW0IMH9"/>
<evidence type="ECO:0000313" key="1">
    <source>
        <dbReference type="EMBL" id="KAK7815572.1"/>
    </source>
</evidence>
<reference evidence="1 2" key="1">
    <citation type="journal article" date="2018" name="Sci. Data">
        <title>The draft genome sequence of cork oak.</title>
        <authorList>
            <person name="Ramos A.M."/>
            <person name="Usie A."/>
            <person name="Barbosa P."/>
            <person name="Barros P.M."/>
            <person name="Capote T."/>
            <person name="Chaves I."/>
            <person name="Simoes F."/>
            <person name="Abreu I."/>
            <person name="Carrasquinho I."/>
            <person name="Faro C."/>
            <person name="Guimaraes J.B."/>
            <person name="Mendonca D."/>
            <person name="Nobrega F."/>
            <person name="Rodrigues L."/>
            <person name="Saibo N.J.M."/>
            <person name="Varela M.C."/>
            <person name="Egas C."/>
            <person name="Matos J."/>
            <person name="Miguel C.M."/>
            <person name="Oliveira M.M."/>
            <person name="Ricardo C.P."/>
            <person name="Goncalves S."/>
        </authorList>
    </citation>
    <scope>NUCLEOTIDE SEQUENCE [LARGE SCALE GENOMIC DNA]</scope>
    <source>
        <strain evidence="2">cv. HL8</strain>
    </source>
</reference>
<dbReference type="Proteomes" id="UP000237347">
    <property type="component" value="Unassembled WGS sequence"/>
</dbReference>
<proteinExistence type="predicted"/>
<organism evidence="1 2">
    <name type="scientific">Quercus suber</name>
    <name type="common">Cork oak</name>
    <dbReference type="NCBI Taxonomy" id="58331"/>
    <lineage>
        <taxon>Eukaryota</taxon>
        <taxon>Viridiplantae</taxon>
        <taxon>Streptophyta</taxon>
        <taxon>Embryophyta</taxon>
        <taxon>Tracheophyta</taxon>
        <taxon>Spermatophyta</taxon>
        <taxon>Magnoliopsida</taxon>
        <taxon>eudicotyledons</taxon>
        <taxon>Gunneridae</taxon>
        <taxon>Pentapetalae</taxon>
        <taxon>rosids</taxon>
        <taxon>fabids</taxon>
        <taxon>Fagales</taxon>
        <taxon>Fagaceae</taxon>
        <taxon>Quercus</taxon>
    </lineage>
</organism>
<evidence type="ECO:0008006" key="3">
    <source>
        <dbReference type="Google" id="ProtNLM"/>
    </source>
</evidence>
<comment type="caution">
    <text evidence="1">The sequence shown here is derived from an EMBL/GenBank/DDBJ whole genome shotgun (WGS) entry which is preliminary data.</text>
</comment>
<dbReference type="EMBL" id="PKMF04000999">
    <property type="protein sequence ID" value="KAK7815572.1"/>
    <property type="molecule type" value="Genomic_DNA"/>
</dbReference>
<sequence>MAKLSHGRRSTISVAISLLSAWLKKHGQSSTWHEVSTSRPCLSSSRKAAIAPRLRSAFSGNLAEGCCPCCLSRHTRLFSFFGKVHNVDVVLIFNMKS</sequence>
<accession>A0AAW0IMH9</accession>
<protein>
    <recommendedName>
        <fullName evidence="3">Secreted protein</fullName>
    </recommendedName>
</protein>
<name>A0AAW0IMH9_QUESU</name>
<keyword evidence="2" id="KW-1185">Reference proteome</keyword>
<evidence type="ECO:0000313" key="2">
    <source>
        <dbReference type="Proteomes" id="UP000237347"/>
    </source>
</evidence>